<feature type="chain" id="PRO_5006061764" evidence="2">
    <location>
        <begin position="18"/>
        <end position="187"/>
    </location>
</feature>
<dbReference type="RefSeq" id="WP_058239513.1">
    <property type="nucleotide sequence ID" value="NZ_CYPW01000017.1"/>
</dbReference>
<feature type="repeat" description="TPR" evidence="1">
    <location>
        <begin position="110"/>
        <end position="143"/>
    </location>
</feature>
<evidence type="ECO:0000313" key="3">
    <source>
        <dbReference type="EMBL" id="CUH52287.1"/>
    </source>
</evidence>
<dbReference type="OrthoDB" id="495305at2"/>
<dbReference type="InterPro" id="IPR019734">
    <property type="entry name" value="TPR_rpt"/>
</dbReference>
<organism evidence="3 4">
    <name type="scientific">Shimia marina</name>
    <dbReference type="NCBI Taxonomy" id="321267"/>
    <lineage>
        <taxon>Bacteria</taxon>
        <taxon>Pseudomonadati</taxon>
        <taxon>Pseudomonadota</taxon>
        <taxon>Alphaproteobacteria</taxon>
        <taxon>Rhodobacterales</taxon>
        <taxon>Roseobacteraceae</taxon>
    </lineage>
</organism>
<dbReference type="AlphaFoldDB" id="A0A0P1EPM5"/>
<accession>A0A0P1EPM5</accession>
<dbReference type="EMBL" id="CYPW01000017">
    <property type="protein sequence ID" value="CUH52287.1"/>
    <property type="molecule type" value="Genomic_DNA"/>
</dbReference>
<evidence type="ECO:0000256" key="1">
    <source>
        <dbReference type="PROSITE-ProRule" id="PRU00339"/>
    </source>
</evidence>
<dbReference type="SMART" id="SM00028">
    <property type="entry name" value="TPR"/>
    <property type="match status" value="2"/>
</dbReference>
<dbReference type="Gene3D" id="1.25.40.10">
    <property type="entry name" value="Tetratricopeptide repeat domain"/>
    <property type="match status" value="1"/>
</dbReference>
<evidence type="ECO:0000313" key="4">
    <source>
        <dbReference type="Proteomes" id="UP000054823"/>
    </source>
</evidence>
<dbReference type="Proteomes" id="UP000054823">
    <property type="component" value="Unassembled WGS sequence"/>
</dbReference>
<proteinExistence type="predicted"/>
<feature type="signal peptide" evidence="2">
    <location>
        <begin position="1"/>
        <end position="17"/>
    </location>
</feature>
<name>A0A0P1EPM5_9RHOB</name>
<reference evidence="3 4" key="1">
    <citation type="submission" date="2015-09" db="EMBL/GenBank/DDBJ databases">
        <authorList>
            <consortium name="Swine Surveillance"/>
        </authorList>
    </citation>
    <scope>NUCLEOTIDE SEQUENCE [LARGE SCALE GENOMIC DNA]</scope>
    <source>
        <strain evidence="3 4">CECT 7688</strain>
    </source>
</reference>
<dbReference type="STRING" id="321267.SHM7688_01733"/>
<keyword evidence="2" id="KW-0732">Signal</keyword>
<dbReference type="SUPFAM" id="SSF48452">
    <property type="entry name" value="TPR-like"/>
    <property type="match status" value="1"/>
</dbReference>
<keyword evidence="4" id="KW-1185">Reference proteome</keyword>
<protein>
    <submittedName>
        <fullName evidence="3">Type IV pilus biogenesis/stability protein PilW</fullName>
    </submittedName>
</protein>
<gene>
    <name evidence="3" type="ORF">SHM7688_01733</name>
</gene>
<sequence length="187" mass="20256">MTRLRAYALTSCILCLAACTTGGPDLSNGSPYAPDVDRSAASVDGVLVGWRLMDAGEYELAMDAFIRAGVEQGRTPEILAAVGTVNLAMGRLGQAEDKLREALKADDSQAETWNNLGVVLMEKGEFPEAEQILRKAYALDNGESDAIRDNLRLALANSVQPSYGEQKSQEYKLVRRGSSDYLIRPTP</sequence>
<dbReference type="PROSITE" id="PS50005">
    <property type="entry name" value="TPR"/>
    <property type="match status" value="1"/>
</dbReference>
<keyword evidence="1" id="KW-0802">TPR repeat</keyword>
<evidence type="ECO:0000256" key="2">
    <source>
        <dbReference type="SAM" id="SignalP"/>
    </source>
</evidence>
<dbReference type="InterPro" id="IPR011990">
    <property type="entry name" value="TPR-like_helical_dom_sf"/>
</dbReference>
<dbReference type="Pfam" id="PF13432">
    <property type="entry name" value="TPR_16"/>
    <property type="match status" value="1"/>
</dbReference>